<dbReference type="InterPro" id="IPR048685">
    <property type="entry name" value="COG3_C"/>
</dbReference>
<evidence type="ECO:0000256" key="6">
    <source>
        <dbReference type="ARBA" id="ARBA00023034"/>
    </source>
</evidence>
<evidence type="ECO:0000259" key="11">
    <source>
        <dbReference type="Pfam" id="PF20671"/>
    </source>
</evidence>
<accession>S8DVM5</accession>
<gene>
    <name evidence="12" type="ORF">FOMPIDRAFT_1166720</name>
</gene>
<dbReference type="GO" id="GO:0007030">
    <property type="term" value="P:Golgi organization"/>
    <property type="evidence" value="ECO:0007669"/>
    <property type="project" value="TreeGrafter"/>
</dbReference>
<dbReference type="GO" id="GO:0017119">
    <property type="term" value="C:Golgi transport complex"/>
    <property type="evidence" value="ECO:0007669"/>
    <property type="project" value="TreeGrafter"/>
</dbReference>
<dbReference type="GO" id="GO:0000139">
    <property type="term" value="C:Golgi membrane"/>
    <property type="evidence" value="ECO:0007669"/>
    <property type="project" value="UniProtKB-SubCell"/>
</dbReference>
<keyword evidence="7" id="KW-0472">Membrane</keyword>
<keyword evidence="4" id="KW-0813">Transport</keyword>
<organism evidence="12 13">
    <name type="scientific">Fomitopsis schrenkii</name>
    <name type="common">Brown rot fungus</name>
    <dbReference type="NCBI Taxonomy" id="2126942"/>
    <lineage>
        <taxon>Eukaryota</taxon>
        <taxon>Fungi</taxon>
        <taxon>Dikarya</taxon>
        <taxon>Basidiomycota</taxon>
        <taxon>Agaricomycotina</taxon>
        <taxon>Agaricomycetes</taxon>
        <taxon>Polyporales</taxon>
        <taxon>Fomitopsis</taxon>
    </lineage>
</organism>
<dbReference type="AlphaFoldDB" id="S8DVM5"/>
<dbReference type="Pfam" id="PF20671">
    <property type="entry name" value="COG3_C"/>
    <property type="match status" value="1"/>
</dbReference>
<sequence length="847" mass="95192">MASTSTKRSGAPGTLTPHAKPVISMEEWEAKAPLGEAETRSVNLIKGAAEKAALPLKFAIDDGSSSRPSTPVLRNRLGGGSRPGTPISAFPRNTTASALHPKQPIQTPQQFYDWFALIDRSVAHSQEAHYRAHLESVSEHLETCDRLIQRIDEVDTAVDGMLDEWRLVEEGGKSLKGACEQLLEERDHLLSITDAIDERLGYFQELEHATRMLNHPGDSLVLQTEFLYMVERVDVCIEYLKAHRHFREAEIYLLRFQQCMTRAMTLIKMFFVGSLKALAVDVNKRMGEKDVSATAQMHLLYTRFYSVSAQLAPLLAELERRAAAHPDELMSLLSECHAAYFAARKGLLVSRLQEEIKGLDPTRTELVELTRTGCSYLKQLCTDEFNLFRAFFNSGEDQLYAYLESLCDYLYDDLRPRILHEPRLTALCEVCTVLQALMVLDVPALGDEQDDDEYAYADELNLDLRGGDRRPGKRGLRALHVGYLLQMVLQDAQTRLFFKAQSVIQSDIRYYVPKADDLDYPQKLVSARKPVTGLEIREKESVSQLFQFKSLDKQDTWYPTLRKTVWVLSQLHEFVKPAIFDDIAREAVNLCLQSLVSAAQTLRSKHYYETTLDSYLFLVRHLLILKEMTQNLDLENKSSGRAIDLSGVTETLASVLGRTTSYLPLPHALLTSLGIQNDGNMTDIRRSLDQELKAACEMVIIYCSSFMTVFTRVWVERVRGHRNAAKPLGASSVAGAPATEPLSSLSWASPQAVNKLWAGLNTLSATDLRKSIHKLRLYLEDERTVNVLLGHIQDRIVDDWAEWRALVREIYPIGSGAEVEVGTEDLVRAMVRAACDEHSGPSAGPSA</sequence>
<evidence type="ECO:0000259" key="10">
    <source>
        <dbReference type="Pfam" id="PF04136"/>
    </source>
</evidence>
<reference evidence="12 13" key="1">
    <citation type="journal article" date="2012" name="Science">
        <title>The Paleozoic origin of enzymatic lignin decomposition reconstructed from 31 fungal genomes.</title>
        <authorList>
            <person name="Floudas D."/>
            <person name="Binder M."/>
            <person name="Riley R."/>
            <person name="Barry K."/>
            <person name="Blanchette R.A."/>
            <person name="Henrissat B."/>
            <person name="Martinez A.T."/>
            <person name="Otillar R."/>
            <person name="Spatafora J.W."/>
            <person name="Yadav J.S."/>
            <person name="Aerts A."/>
            <person name="Benoit I."/>
            <person name="Boyd A."/>
            <person name="Carlson A."/>
            <person name="Copeland A."/>
            <person name="Coutinho P.M."/>
            <person name="de Vries R.P."/>
            <person name="Ferreira P."/>
            <person name="Findley K."/>
            <person name="Foster B."/>
            <person name="Gaskell J."/>
            <person name="Glotzer D."/>
            <person name="Gorecki P."/>
            <person name="Heitman J."/>
            <person name="Hesse C."/>
            <person name="Hori C."/>
            <person name="Igarashi K."/>
            <person name="Jurgens J.A."/>
            <person name="Kallen N."/>
            <person name="Kersten P."/>
            <person name="Kohler A."/>
            <person name="Kuees U."/>
            <person name="Kumar T.K.A."/>
            <person name="Kuo A."/>
            <person name="LaButti K."/>
            <person name="Larrondo L.F."/>
            <person name="Lindquist E."/>
            <person name="Ling A."/>
            <person name="Lombard V."/>
            <person name="Lucas S."/>
            <person name="Lundell T."/>
            <person name="Martin R."/>
            <person name="McLaughlin D.J."/>
            <person name="Morgenstern I."/>
            <person name="Morin E."/>
            <person name="Murat C."/>
            <person name="Nagy L.G."/>
            <person name="Nolan M."/>
            <person name="Ohm R.A."/>
            <person name="Patyshakuliyeva A."/>
            <person name="Rokas A."/>
            <person name="Ruiz-Duenas F.J."/>
            <person name="Sabat G."/>
            <person name="Salamov A."/>
            <person name="Samejima M."/>
            <person name="Schmutz J."/>
            <person name="Slot J.C."/>
            <person name="St John F."/>
            <person name="Stenlid J."/>
            <person name="Sun H."/>
            <person name="Sun S."/>
            <person name="Syed K."/>
            <person name="Tsang A."/>
            <person name="Wiebenga A."/>
            <person name="Young D."/>
            <person name="Pisabarro A."/>
            <person name="Eastwood D.C."/>
            <person name="Martin F."/>
            <person name="Cullen D."/>
            <person name="Grigoriev I.V."/>
            <person name="Hibbett D.S."/>
        </authorList>
    </citation>
    <scope>NUCLEOTIDE SEQUENCE</scope>
    <source>
        <strain evidence="13">FP-58527</strain>
    </source>
</reference>
<dbReference type="InterPro" id="IPR007265">
    <property type="entry name" value="COG_su3"/>
</dbReference>
<dbReference type="Pfam" id="PF04136">
    <property type="entry name" value="COG3_N"/>
    <property type="match status" value="1"/>
</dbReference>
<evidence type="ECO:0000256" key="3">
    <source>
        <dbReference type="ARBA" id="ARBA00020976"/>
    </source>
</evidence>
<evidence type="ECO:0000256" key="2">
    <source>
        <dbReference type="ARBA" id="ARBA00009936"/>
    </source>
</evidence>
<feature type="domain" description="Conserved oligomeric Golgi complex subunit 3 C-terminal" evidence="11">
    <location>
        <begin position="298"/>
        <end position="648"/>
    </location>
</feature>
<feature type="region of interest" description="Disordered" evidence="9">
    <location>
        <begin position="60"/>
        <end position="87"/>
    </location>
</feature>
<feature type="domain" description="Conserved oligomeric Golgi complex subunit 3 N-terminal" evidence="10">
    <location>
        <begin position="133"/>
        <end position="276"/>
    </location>
</feature>
<dbReference type="PANTHER" id="PTHR13302:SF8">
    <property type="entry name" value="CONSERVED OLIGOMERIC GOLGI COMPLEX SUBUNIT 3"/>
    <property type="match status" value="1"/>
</dbReference>
<dbReference type="EMBL" id="KE504178">
    <property type="protein sequence ID" value="EPS97181.1"/>
    <property type="molecule type" value="Genomic_DNA"/>
</dbReference>
<evidence type="ECO:0000256" key="5">
    <source>
        <dbReference type="ARBA" id="ARBA00022927"/>
    </source>
</evidence>
<evidence type="ECO:0000313" key="13">
    <source>
        <dbReference type="Proteomes" id="UP000015241"/>
    </source>
</evidence>
<evidence type="ECO:0000256" key="9">
    <source>
        <dbReference type="SAM" id="MobiDB-lite"/>
    </source>
</evidence>
<evidence type="ECO:0000256" key="1">
    <source>
        <dbReference type="ARBA" id="ARBA00004395"/>
    </source>
</evidence>
<dbReference type="STRING" id="743788.S8DVM5"/>
<name>S8DVM5_FOMSC</name>
<keyword evidence="13" id="KW-1185">Reference proteome</keyword>
<protein>
    <recommendedName>
        <fullName evidence="3">Conserved oligomeric Golgi complex subunit 3</fullName>
    </recommendedName>
    <alternativeName>
        <fullName evidence="8">Component of oligomeric Golgi complex 3</fullName>
    </alternativeName>
</protein>
<dbReference type="InParanoid" id="S8DVM5"/>
<dbReference type="Proteomes" id="UP000015241">
    <property type="component" value="Unassembled WGS sequence"/>
</dbReference>
<dbReference type="PANTHER" id="PTHR13302">
    <property type="entry name" value="CONSERVED OLIGOMERIC GOLGI COMPLEX COMPONENT 3"/>
    <property type="match status" value="1"/>
</dbReference>
<dbReference type="GO" id="GO:0006891">
    <property type="term" value="P:intra-Golgi vesicle-mediated transport"/>
    <property type="evidence" value="ECO:0007669"/>
    <property type="project" value="TreeGrafter"/>
</dbReference>
<evidence type="ECO:0000256" key="7">
    <source>
        <dbReference type="ARBA" id="ARBA00023136"/>
    </source>
</evidence>
<evidence type="ECO:0000313" key="12">
    <source>
        <dbReference type="EMBL" id="EPS97181.1"/>
    </source>
</evidence>
<dbReference type="GO" id="GO:0006886">
    <property type="term" value="P:intracellular protein transport"/>
    <property type="evidence" value="ECO:0007669"/>
    <property type="project" value="InterPro"/>
</dbReference>
<evidence type="ECO:0000256" key="8">
    <source>
        <dbReference type="ARBA" id="ARBA00031339"/>
    </source>
</evidence>
<dbReference type="OrthoDB" id="296793at2759"/>
<proteinExistence type="inferred from homology"/>
<comment type="similarity">
    <text evidence="2">Belongs to the COG3 family.</text>
</comment>
<dbReference type="HOGENOM" id="CLU_011639_1_0_1"/>
<dbReference type="FunCoup" id="S8DVM5">
    <property type="interactions" value="627"/>
</dbReference>
<comment type="subcellular location">
    <subcellularLocation>
        <location evidence="1">Golgi apparatus membrane</location>
        <topology evidence="1">Peripheral membrane protein</topology>
    </subcellularLocation>
</comment>
<dbReference type="eggNOG" id="KOG2604">
    <property type="taxonomic scope" value="Eukaryota"/>
</dbReference>
<dbReference type="GO" id="GO:0005801">
    <property type="term" value="C:cis-Golgi network"/>
    <property type="evidence" value="ECO:0007669"/>
    <property type="project" value="InterPro"/>
</dbReference>
<dbReference type="InterPro" id="IPR048320">
    <property type="entry name" value="COG3_N"/>
</dbReference>
<keyword evidence="6" id="KW-0333">Golgi apparatus</keyword>
<keyword evidence="5" id="KW-0653">Protein transport</keyword>
<feature type="region of interest" description="Disordered" evidence="9">
    <location>
        <begin position="1"/>
        <end position="21"/>
    </location>
</feature>
<evidence type="ECO:0000256" key="4">
    <source>
        <dbReference type="ARBA" id="ARBA00022448"/>
    </source>
</evidence>